<dbReference type="OrthoDB" id="4030632at2"/>
<organism evidence="3 4">
    <name type="scientific">Paenibacillus antri</name>
    <dbReference type="NCBI Taxonomy" id="2582848"/>
    <lineage>
        <taxon>Bacteria</taxon>
        <taxon>Bacillati</taxon>
        <taxon>Bacillota</taxon>
        <taxon>Bacilli</taxon>
        <taxon>Bacillales</taxon>
        <taxon>Paenibacillaceae</taxon>
        <taxon>Paenibacillus</taxon>
    </lineage>
</organism>
<evidence type="ECO:0000256" key="1">
    <source>
        <dbReference type="ARBA" id="ARBA00038240"/>
    </source>
</evidence>
<feature type="domain" description="Aminoglycoside phosphotransferase" evidence="2">
    <location>
        <begin position="48"/>
        <end position="270"/>
    </location>
</feature>
<dbReference type="Gene3D" id="3.30.200.20">
    <property type="entry name" value="Phosphorylase Kinase, domain 1"/>
    <property type="match status" value="1"/>
</dbReference>
<dbReference type="AlphaFoldDB" id="A0A5R9GED6"/>
<dbReference type="GO" id="GO:0019202">
    <property type="term" value="F:amino acid kinase activity"/>
    <property type="evidence" value="ECO:0007669"/>
    <property type="project" value="TreeGrafter"/>
</dbReference>
<name>A0A5R9GED6_9BACL</name>
<gene>
    <name evidence="3" type="ORF">FE782_14540</name>
</gene>
<dbReference type="Proteomes" id="UP000309676">
    <property type="component" value="Unassembled WGS sequence"/>
</dbReference>
<dbReference type="InterPro" id="IPR011009">
    <property type="entry name" value="Kinase-like_dom_sf"/>
</dbReference>
<reference evidence="3 4" key="1">
    <citation type="submission" date="2019-05" db="EMBL/GenBank/DDBJ databases">
        <authorList>
            <person name="Narsing Rao M.P."/>
            <person name="Li W.J."/>
        </authorList>
    </citation>
    <scope>NUCLEOTIDE SEQUENCE [LARGE SCALE GENOMIC DNA]</scope>
    <source>
        <strain evidence="3 4">SYSU_K30003</strain>
    </source>
</reference>
<dbReference type="SUPFAM" id="SSF56112">
    <property type="entry name" value="Protein kinase-like (PK-like)"/>
    <property type="match status" value="1"/>
</dbReference>
<dbReference type="PANTHER" id="PTHR21064">
    <property type="entry name" value="AMINOGLYCOSIDE PHOSPHOTRANSFERASE DOMAIN-CONTAINING PROTEIN-RELATED"/>
    <property type="match status" value="1"/>
</dbReference>
<dbReference type="Pfam" id="PF01636">
    <property type="entry name" value="APH"/>
    <property type="match status" value="1"/>
</dbReference>
<keyword evidence="4" id="KW-1185">Reference proteome</keyword>
<protein>
    <submittedName>
        <fullName evidence="3">Aminoglycoside phosphotransferase</fullName>
    </submittedName>
</protein>
<evidence type="ECO:0000313" key="3">
    <source>
        <dbReference type="EMBL" id="TLS51708.1"/>
    </source>
</evidence>
<sequence length="335" mass="38714">MNTGFRVDTDVNRRQTLRQVKQAALKALQEYETEWTSVHFIQVSEHITFRIVTDEGEQFLLRIHPENKPREEINSELEWLFSLKSKGLSVPEAVSNREGAFITDTLTINGQRFYSTLLRWIEGERLEKGELAEEVVRKMGVMMANLHEASSDFSPSTGFSRPSWGLQSFKRDWTHLGLHHRHFISDEAFELYSLAATKVVDCLNTLTSHERNYGMIHADLHIGNVVFRDIEPYPIDFGRCGFGFHLYDIAQSIMGLYPSQRESFIQGYQRIRKLEDGYIPKLECFFIMAIIEAYSFHAENPLETEGLIEEQPYAQAILRAYVDGASFLFQQLEVS</sequence>
<proteinExistence type="inferred from homology"/>
<accession>A0A5R9GED6</accession>
<comment type="similarity">
    <text evidence="1">Belongs to the pseudomonas-type ThrB family.</text>
</comment>
<dbReference type="InterPro" id="IPR002575">
    <property type="entry name" value="Aminoglycoside_PTrfase"/>
</dbReference>
<dbReference type="EMBL" id="VCIW01000008">
    <property type="protein sequence ID" value="TLS51708.1"/>
    <property type="molecule type" value="Genomic_DNA"/>
</dbReference>
<dbReference type="Gene3D" id="3.90.1200.10">
    <property type="match status" value="1"/>
</dbReference>
<evidence type="ECO:0000313" key="4">
    <source>
        <dbReference type="Proteomes" id="UP000309676"/>
    </source>
</evidence>
<dbReference type="RefSeq" id="WP_138194934.1">
    <property type="nucleotide sequence ID" value="NZ_VCIW01000008.1"/>
</dbReference>
<evidence type="ECO:0000259" key="2">
    <source>
        <dbReference type="Pfam" id="PF01636"/>
    </source>
</evidence>
<keyword evidence="3" id="KW-0808">Transferase</keyword>
<dbReference type="InterPro" id="IPR050249">
    <property type="entry name" value="Pseudomonas-type_ThrB"/>
</dbReference>
<comment type="caution">
    <text evidence="3">The sequence shown here is derived from an EMBL/GenBank/DDBJ whole genome shotgun (WGS) entry which is preliminary data.</text>
</comment>
<dbReference type="PANTHER" id="PTHR21064:SF6">
    <property type="entry name" value="AMINOGLYCOSIDE PHOSPHOTRANSFERASE DOMAIN-CONTAINING PROTEIN"/>
    <property type="match status" value="1"/>
</dbReference>